<dbReference type="PANTHER" id="PTHR47505:SF1">
    <property type="entry name" value="DNA UTILIZATION PROTEIN YHGH"/>
    <property type="match status" value="1"/>
</dbReference>
<dbReference type="SUPFAM" id="SSF53271">
    <property type="entry name" value="PRTase-like"/>
    <property type="match status" value="1"/>
</dbReference>
<dbReference type="Proteomes" id="UP000433050">
    <property type="component" value="Unassembled WGS sequence"/>
</dbReference>
<dbReference type="EMBL" id="CACSAS010000001">
    <property type="protein sequence ID" value="CAA0101981.1"/>
    <property type="molecule type" value="Genomic_DNA"/>
</dbReference>
<dbReference type="InterPro" id="IPR000836">
    <property type="entry name" value="PRTase_dom"/>
</dbReference>
<dbReference type="RefSeq" id="WP_159599559.1">
    <property type="nucleotide sequence ID" value="NZ_CACSAS010000001.1"/>
</dbReference>
<dbReference type="Gene3D" id="3.40.50.2020">
    <property type="match status" value="1"/>
</dbReference>
<feature type="domain" description="Double zinc ribbon" evidence="3">
    <location>
        <begin position="39"/>
        <end position="87"/>
    </location>
</feature>
<feature type="domain" description="Phosphoribosyltransferase" evidence="2">
    <location>
        <begin position="223"/>
        <end position="270"/>
    </location>
</feature>
<evidence type="ECO:0000313" key="5">
    <source>
        <dbReference type="Proteomes" id="UP000433050"/>
    </source>
</evidence>
<reference evidence="4 5" key="1">
    <citation type="submission" date="2019-12" db="EMBL/GenBank/DDBJ databases">
        <authorList>
            <person name="Reyes-Prieto M."/>
        </authorList>
    </citation>
    <scope>NUCLEOTIDE SEQUENCE [LARGE SCALE GENOMIC DNA]</scope>
    <source>
        <strain evidence="4">HF14-78462</strain>
    </source>
</reference>
<dbReference type="AlphaFoldDB" id="A0A5S9PDH4"/>
<dbReference type="PANTHER" id="PTHR47505">
    <property type="entry name" value="DNA UTILIZATION PROTEIN YHGH"/>
    <property type="match status" value="1"/>
</dbReference>
<keyword evidence="5" id="KW-1185">Reference proteome</keyword>
<sequence>MDKPSEPPFELPHDSLREAPRPALLARAYGAGRRLARGLVDVALPPACMACRTAVNEPGCLCAGCWSRMGFIERPFCDRLGTPLPHDAGEGAPLSPAALADPPAYGRARAVAVFGDVARDLIHALKYADRLDVAEPMARMMARAGADILAEADALVPVPLHGLRLWRRRFNQSAALARFVGKRTGVPLRTGWLERRRATTPQVGLDRTARLRNVAGAFAVPEAARAELRGRRVVLVDDVFTTGATIDACVKALTRAGAKRVDVLVFARVVDGRGAPIS</sequence>
<organism evidence="4 5">
    <name type="scientific">Starkeya nomas</name>
    <dbReference type="NCBI Taxonomy" id="2666134"/>
    <lineage>
        <taxon>Bacteria</taxon>
        <taxon>Pseudomonadati</taxon>
        <taxon>Pseudomonadota</taxon>
        <taxon>Alphaproteobacteria</taxon>
        <taxon>Hyphomicrobiales</taxon>
        <taxon>Xanthobacteraceae</taxon>
        <taxon>Starkeya</taxon>
    </lineage>
</organism>
<gene>
    <name evidence="4" type="ORF">STARVERO_02833</name>
</gene>
<evidence type="ECO:0000259" key="3">
    <source>
        <dbReference type="Pfam" id="PF18912"/>
    </source>
</evidence>
<dbReference type="CDD" id="cd06223">
    <property type="entry name" value="PRTases_typeI"/>
    <property type="match status" value="1"/>
</dbReference>
<accession>A0A5S9PDH4</accession>
<protein>
    <recommendedName>
        <fullName evidence="6">Phosphoribosyltransferase domain-containing protein</fullName>
    </recommendedName>
</protein>
<dbReference type="InterPro" id="IPR044005">
    <property type="entry name" value="DZR_2"/>
</dbReference>
<dbReference type="InterPro" id="IPR051910">
    <property type="entry name" value="ComF/GntX_DNA_util-trans"/>
</dbReference>
<comment type="similarity">
    <text evidence="1">Belongs to the ComF/GntX family.</text>
</comment>
<dbReference type="Pfam" id="PF18912">
    <property type="entry name" value="DZR_2"/>
    <property type="match status" value="1"/>
</dbReference>
<name>A0A5S9PDH4_9HYPH</name>
<evidence type="ECO:0000256" key="1">
    <source>
        <dbReference type="ARBA" id="ARBA00008007"/>
    </source>
</evidence>
<proteinExistence type="inferred from homology"/>
<evidence type="ECO:0008006" key="6">
    <source>
        <dbReference type="Google" id="ProtNLM"/>
    </source>
</evidence>
<dbReference type="Pfam" id="PF00156">
    <property type="entry name" value="Pribosyltran"/>
    <property type="match status" value="1"/>
</dbReference>
<evidence type="ECO:0000259" key="2">
    <source>
        <dbReference type="Pfam" id="PF00156"/>
    </source>
</evidence>
<evidence type="ECO:0000313" key="4">
    <source>
        <dbReference type="EMBL" id="CAA0101981.1"/>
    </source>
</evidence>
<dbReference type="InterPro" id="IPR029057">
    <property type="entry name" value="PRTase-like"/>
</dbReference>